<dbReference type="EnsemblMetazoa" id="BGLB012963-RB">
    <property type="protein sequence ID" value="BGLB012963-PB"/>
    <property type="gene ID" value="BGLB012963"/>
</dbReference>
<dbReference type="RefSeq" id="XP_013061201.2">
    <property type="nucleotide sequence ID" value="XM_013205747.2"/>
</dbReference>
<dbReference type="GO" id="GO:0016491">
    <property type="term" value="F:oxidoreductase activity"/>
    <property type="evidence" value="ECO:0007669"/>
    <property type="project" value="UniProtKB-KW"/>
</dbReference>
<evidence type="ECO:0008006" key="5">
    <source>
        <dbReference type="Google" id="ProtNLM"/>
    </source>
</evidence>
<reference evidence="3" key="1">
    <citation type="submission" date="2020-05" db="UniProtKB">
        <authorList>
            <consortium name="EnsemblMetazoa"/>
        </authorList>
    </citation>
    <scope>IDENTIFICATION</scope>
    <source>
        <strain evidence="3">BB02</strain>
    </source>
</reference>
<dbReference type="PANTHER" id="PTHR43544">
    <property type="entry name" value="SHORT-CHAIN DEHYDROGENASE/REDUCTASE"/>
    <property type="match status" value="1"/>
</dbReference>
<dbReference type="VEuPathDB" id="VectorBase:BGLB012963"/>
<dbReference type="InterPro" id="IPR036291">
    <property type="entry name" value="NAD(P)-bd_dom_sf"/>
</dbReference>
<dbReference type="PANTHER" id="PTHR43544:SF7">
    <property type="entry name" value="NADB-LER2"/>
    <property type="match status" value="1"/>
</dbReference>
<dbReference type="PRINTS" id="PR00081">
    <property type="entry name" value="GDHRDH"/>
</dbReference>
<evidence type="ECO:0000256" key="1">
    <source>
        <dbReference type="ARBA" id="ARBA00022857"/>
    </source>
</evidence>
<dbReference type="Proteomes" id="UP000076420">
    <property type="component" value="Unassembled WGS sequence"/>
</dbReference>
<name>A0A2C9K4B9_BIOGL</name>
<dbReference type="CDD" id="cd05325">
    <property type="entry name" value="carb_red_sniffer_like_SDR_c"/>
    <property type="match status" value="1"/>
</dbReference>
<dbReference type="KEGG" id="bgt:106050720"/>
<accession>A0A2C9K4B9</accession>
<dbReference type="GO" id="GO:0005737">
    <property type="term" value="C:cytoplasm"/>
    <property type="evidence" value="ECO:0007669"/>
    <property type="project" value="TreeGrafter"/>
</dbReference>
<dbReference type="EnsemblMetazoa" id="BGLB012963-RC">
    <property type="protein sequence ID" value="BGLB012963-PC"/>
    <property type="gene ID" value="BGLB012963"/>
</dbReference>
<keyword evidence="1" id="KW-0521">NADP</keyword>
<evidence type="ECO:0000313" key="3">
    <source>
        <dbReference type="EnsemblMetazoa" id="BGLB012963-PB"/>
    </source>
</evidence>
<dbReference type="InterPro" id="IPR002347">
    <property type="entry name" value="SDR_fam"/>
</dbReference>
<dbReference type="VEuPathDB" id="VectorBase:BGLAX_048805"/>
<dbReference type="SUPFAM" id="SSF51735">
    <property type="entry name" value="NAD(P)-binding Rossmann-fold domains"/>
    <property type="match status" value="1"/>
</dbReference>
<dbReference type="OrthoDB" id="5296at2759"/>
<evidence type="ECO:0000313" key="4">
    <source>
        <dbReference type="Proteomes" id="UP000076420"/>
    </source>
</evidence>
<dbReference type="Gene3D" id="3.40.50.720">
    <property type="entry name" value="NAD(P)-binding Rossmann-like Domain"/>
    <property type="match status" value="1"/>
</dbReference>
<dbReference type="InterPro" id="IPR051468">
    <property type="entry name" value="Fungal_SecMetab_SDRs"/>
</dbReference>
<organism evidence="3 4">
    <name type="scientific">Biomphalaria glabrata</name>
    <name type="common">Bloodfluke planorb</name>
    <name type="synonym">Freshwater snail</name>
    <dbReference type="NCBI Taxonomy" id="6526"/>
    <lineage>
        <taxon>Eukaryota</taxon>
        <taxon>Metazoa</taxon>
        <taxon>Spiralia</taxon>
        <taxon>Lophotrochozoa</taxon>
        <taxon>Mollusca</taxon>
        <taxon>Gastropoda</taxon>
        <taxon>Heterobranchia</taxon>
        <taxon>Euthyneura</taxon>
        <taxon>Panpulmonata</taxon>
        <taxon>Hygrophila</taxon>
        <taxon>Lymnaeoidea</taxon>
        <taxon>Planorbidae</taxon>
        <taxon>Biomphalaria</taxon>
    </lineage>
</organism>
<dbReference type="AlphaFoldDB" id="A0A2C9K4B9"/>
<keyword evidence="2" id="KW-0560">Oxidoreductase</keyword>
<protein>
    <recommendedName>
        <fullName evidence="5">C-factor</fullName>
    </recommendedName>
</protein>
<dbReference type="Pfam" id="PF00106">
    <property type="entry name" value="adh_short"/>
    <property type="match status" value="1"/>
</dbReference>
<gene>
    <name evidence="3" type="primary">106050720</name>
</gene>
<proteinExistence type="predicted"/>
<evidence type="ECO:0000256" key="2">
    <source>
        <dbReference type="ARBA" id="ARBA00023002"/>
    </source>
</evidence>
<sequence>MMTLKAQTVLITGASRGLGLEYVKQLLMFDSVELLIATCRNPESESAIELLSIAKLNPVVKIVKLDVENDESLESAFQEVRHAVGESGLNLLISNAAIYDRSDSGGILVQSREKMQTHFNVNVTGPILLVQKFLPLLQQAAKSKSKDPLSCSRSGIVMMSSRVGSQNIAFNDGPEASLSLHYKCSKTALNMATILISREVKKDGILAFALHPGWVKTKMGTDRAPMYPCESIEKCLKVIAGVGEEIHGKLIDLNGEIIPF</sequence>